<dbReference type="Pfam" id="PF00040">
    <property type="entry name" value="fn2"/>
    <property type="match status" value="2"/>
</dbReference>
<feature type="binding site" evidence="26">
    <location>
        <position position="167"/>
    </location>
    <ligand>
        <name>Ca(2+)</name>
        <dbReference type="ChEBI" id="CHEBI:29108"/>
        <label>2</label>
    </ligand>
</feature>
<dbReference type="Ensembl" id="ENSXETT00000065151">
    <property type="protein sequence ID" value="ENSXETP00000058470"/>
    <property type="gene ID" value="ENSXETG00000008703"/>
</dbReference>
<dbReference type="CDD" id="cd00062">
    <property type="entry name" value="FN2"/>
    <property type="match status" value="3"/>
</dbReference>
<comment type="cofactor">
    <cofactor evidence="26">
        <name>Zn(2+)</name>
        <dbReference type="ChEBI" id="CHEBI:29105"/>
    </cofactor>
    <text evidence="26">Binds 2 Zn(2+) ions per subunit.</text>
</comment>
<feature type="disulfide bond" evidence="27">
    <location>
        <begin position="246"/>
        <end position="273"/>
    </location>
</feature>
<dbReference type="InterPro" id="IPR013806">
    <property type="entry name" value="Kringle-like"/>
</dbReference>
<feature type="binding site" evidence="26">
    <location>
        <position position="177"/>
    </location>
    <ligand>
        <name>Zn(2+)</name>
        <dbReference type="ChEBI" id="CHEBI:29105"/>
        <label>1</label>
    </ligand>
</feature>
<evidence type="ECO:0000256" key="7">
    <source>
        <dbReference type="ARBA" id="ARBA00022530"/>
    </source>
</evidence>
<dbReference type="Xenbase" id="XB-GENE-876295">
    <property type="gene designation" value="mmp9.1"/>
</dbReference>
<feature type="active site" evidence="25">
    <location>
        <position position="403"/>
    </location>
</feature>
<feature type="binding site" evidence="26">
    <location>
        <position position="184"/>
    </location>
    <ligand>
        <name>Ca(2+)</name>
        <dbReference type="ChEBI" id="CHEBI:29108"/>
        <label>3</label>
    </ligand>
</feature>
<keyword evidence="13 26" id="KW-0862">Zinc</keyword>
<keyword evidence="8" id="KW-0645">Protease</keyword>
<evidence type="ECO:0000256" key="5">
    <source>
        <dbReference type="ARBA" id="ARBA00013698"/>
    </source>
</evidence>
<dbReference type="Reactome" id="R-XTR-6798695">
    <property type="pathway name" value="Neutrophil degranulation"/>
</dbReference>
<dbReference type="SUPFAM" id="SSF55486">
    <property type="entry name" value="Metalloproteases ('zincins'), catalytic domain"/>
    <property type="match status" value="1"/>
</dbReference>
<feature type="binding site" evidence="26">
    <location>
        <position position="203"/>
    </location>
    <ligand>
        <name>Ca(2+)</name>
        <dbReference type="ChEBI" id="CHEBI:29108"/>
        <label>2</label>
    </ligand>
</feature>
<dbReference type="Xenbase" id="XB-GENE-981900">
    <property type="gene designation" value="mmp9.2"/>
</dbReference>
<evidence type="ECO:0000256" key="28">
    <source>
        <dbReference type="PROSITE-ProRule" id="PRU01011"/>
    </source>
</evidence>
<keyword evidence="19" id="KW-0325">Glycoprotein</keyword>
<dbReference type="PROSITE" id="PS00023">
    <property type="entry name" value="FN2_1"/>
    <property type="match status" value="1"/>
</dbReference>
<dbReference type="Reactome" id="R-XTR-1474228">
    <property type="pathway name" value="Degradation of the extracellular matrix"/>
</dbReference>
<dbReference type="PIRSF" id="PIRSF001191">
    <property type="entry name" value="Peptidase_M10A_matrix"/>
    <property type="match status" value="1"/>
</dbReference>
<dbReference type="Reactome" id="R-XTR-1433557">
    <property type="pathway name" value="Signaling by SCF-KIT"/>
</dbReference>
<dbReference type="OrthoDB" id="406838at2759"/>
<keyword evidence="15 34" id="KW-0482">Metalloprotease</keyword>
<organism evidence="32">
    <name type="scientific">Xenopus tropicalis</name>
    <name type="common">Western clawed frog</name>
    <name type="synonym">Silurana tropicalis</name>
    <dbReference type="NCBI Taxonomy" id="8364"/>
    <lineage>
        <taxon>Eukaryota</taxon>
        <taxon>Metazoa</taxon>
        <taxon>Chordata</taxon>
        <taxon>Craniata</taxon>
        <taxon>Vertebrata</taxon>
        <taxon>Euteleostomi</taxon>
        <taxon>Amphibia</taxon>
        <taxon>Batrachia</taxon>
        <taxon>Anura</taxon>
        <taxon>Pipoidea</taxon>
        <taxon>Pipidae</taxon>
        <taxon>Xenopodinae</taxon>
        <taxon>Xenopus</taxon>
        <taxon>Silurana</taxon>
    </lineage>
</organism>
<keyword evidence="11" id="KW-0677">Repeat</keyword>
<evidence type="ECO:0000256" key="20">
    <source>
        <dbReference type="ARBA" id="ARBA00030375"/>
    </source>
</evidence>
<dbReference type="SMART" id="SM00235">
    <property type="entry name" value="ZnMc"/>
    <property type="match status" value="1"/>
</dbReference>
<gene>
    <name evidence="34 35" type="primary">mmp9.2</name>
    <name evidence="32" type="synonym">mmp9.1</name>
</gene>
<accession>A0A6I8PU05</accession>
<evidence type="ECO:0000256" key="14">
    <source>
        <dbReference type="ARBA" id="ARBA00022837"/>
    </source>
</evidence>
<feature type="disulfide bond" evidence="27">
    <location>
        <begin position="290"/>
        <end position="316"/>
    </location>
</feature>
<feature type="binding site" evidence="26">
    <location>
        <position position="210"/>
    </location>
    <ligand>
        <name>Ca(2+)</name>
        <dbReference type="ChEBI" id="CHEBI:29108"/>
        <label>3</label>
    </ligand>
</feature>
<dbReference type="GO" id="GO:0030574">
    <property type="term" value="P:collagen catabolic process"/>
    <property type="evidence" value="ECO:0000318"/>
    <property type="project" value="GO_Central"/>
</dbReference>
<dbReference type="RefSeq" id="XP_002932554.2">
    <property type="nucleotide sequence ID" value="XM_002932508.5"/>
</dbReference>
<dbReference type="InterPro" id="IPR001818">
    <property type="entry name" value="Pept_M10_metallopeptidase"/>
</dbReference>
<dbReference type="Reactome" id="R-XTR-3928665">
    <property type="pathway name" value="EPH-ephrin mediated repulsion of cells"/>
</dbReference>
<feature type="repeat" description="Hemopexin" evidence="28">
    <location>
        <begin position="498"/>
        <end position="543"/>
    </location>
</feature>
<evidence type="ECO:0000256" key="18">
    <source>
        <dbReference type="ARBA" id="ARBA00023157"/>
    </source>
</evidence>
<dbReference type="Gene3D" id="3.40.390.10">
    <property type="entry name" value="Collagenase (Catalytic Domain)"/>
    <property type="match status" value="2"/>
</dbReference>
<evidence type="ECO:0000256" key="30">
    <source>
        <dbReference type="SAM" id="SignalP"/>
    </source>
</evidence>
<comment type="subcellular location">
    <subcellularLocation>
        <location evidence="2">Secreted</location>
        <location evidence="2">Extracellular space</location>
        <location evidence="2">Extracellular matrix</location>
    </subcellularLocation>
</comment>
<dbReference type="OMA" id="REKAYFC"/>
<dbReference type="PROSITE" id="PS51092">
    <property type="entry name" value="FN2_2"/>
    <property type="match status" value="3"/>
</dbReference>
<dbReference type="PROSITE" id="PS51642">
    <property type="entry name" value="HEMOPEXIN_2"/>
    <property type="match status" value="3"/>
</dbReference>
<dbReference type="InterPro" id="IPR021158">
    <property type="entry name" value="Pept_M10A_Zn_BS"/>
</dbReference>
<evidence type="ECO:0000256" key="25">
    <source>
        <dbReference type="PIRSR" id="PIRSR001191-1"/>
    </source>
</evidence>
<keyword evidence="7" id="KW-0272">Extracellular matrix</keyword>
<dbReference type="InterPro" id="IPR018486">
    <property type="entry name" value="Hemopexin_CS"/>
</dbReference>
<feature type="binding site" evidence="26">
    <location>
        <position position="550"/>
    </location>
    <ligand>
        <name>Ca(2+)</name>
        <dbReference type="ChEBI" id="CHEBI:29108"/>
        <label>5</label>
    </ligand>
</feature>
<proteinExistence type="inferred from homology"/>
<dbReference type="PRINTS" id="PR00138">
    <property type="entry name" value="MATRIXIN"/>
</dbReference>
<reference evidence="34" key="3">
    <citation type="submission" date="2025-04" db="UniProtKB">
        <authorList>
            <consortium name="RefSeq"/>
        </authorList>
    </citation>
    <scope>IDENTIFICATION</scope>
    <source>
        <strain evidence="34">Nigerian</strain>
        <tissue evidence="34">Liver and blood</tissue>
    </source>
</reference>
<dbReference type="GO" id="GO:0005615">
    <property type="term" value="C:extracellular space"/>
    <property type="evidence" value="ECO:0000318"/>
    <property type="project" value="GO_Central"/>
</dbReference>
<evidence type="ECO:0000256" key="22">
    <source>
        <dbReference type="ARBA" id="ARBA00033338"/>
    </source>
</evidence>
<feature type="disulfide bond" evidence="27">
    <location>
        <begin position="232"/>
        <end position="258"/>
    </location>
</feature>
<feature type="binding site" evidence="26">
    <location>
        <position position="185"/>
    </location>
    <ligand>
        <name>Ca(2+)</name>
        <dbReference type="ChEBI" id="CHEBI:29108"/>
        <label>3</label>
    </ligand>
</feature>
<dbReference type="GO" id="GO:0031012">
    <property type="term" value="C:extracellular matrix"/>
    <property type="evidence" value="ECO:0007669"/>
    <property type="project" value="InterPro"/>
</dbReference>
<dbReference type="CDD" id="cd00094">
    <property type="entry name" value="HX"/>
    <property type="match status" value="1"/>
</dbReference>
<dbReference type="Bgee" id="ENSXETG00000008703">
    <property type="expression patterns" value="Expressed in liver and 12 other cell types or tissues"/>
</dbReference>
<keyword evidence="14 26" id="KW-0106">Calcium</keyword>
<evidence type="ECO:0000256" key="13">
    <source>
        <dbReference type="ARBA" id="ARBA00022833"/>
    </source>
</evidence>
<feature type="compositionally biased region" description="Low complexity" evidence="29">
    <location>
        <begin position="459"/>
        <end position="488"/>
    </location>
</feature>
<dbReference type="InterPro" id="IPR006026">
    <property type="entry name" value="Peptidase_Metallo"/>
</dbReference>
<dbReference type="InterPro" id="IPR000585">
    <property type="entry name" value="Hemopexin-like_dom"/>
</dbReference>
<feature type="binding site" evidence="26">
    <location>
        <position position="189"/>
    </location>
    <ligand>
        <name>Ca(2+)</name>
        <dbReference type="ChEBI" id="CHEBI:29108"/>
        <label>3</label>
    </ligand>
</feature>
<dbReference type="SMART" id="SM00059">
    <property type="entry name" value="FN2"/>
    <property type="match status" value="3"/>
</dbReference>
<feature type="domain" description="Fibronectin type-II" evidence="31">
    <location>
        <begin position="343"/>
        <end position="391"/>
    </location>
</feature>
<comment type="function">
    <text evidence="23">Matrix metalloproteinase that plays an essential role in local proteolysis of the extracellular matrix and in leukocyte migration. Could play a role in bone osteoclastic resorption. Cleaves KiSS1 at a Gly-|-Leu bond. Cleaves NINJ1 to generate the Secreted ninjurin-1 form. Cleaves type IV and type V collagen into large C-terminal three quarter fragments and shorter N-terminal one quarter fragments. Degrades fibronectin but not laminin or Pz-peptide.</text>
</comment>
<evidence type="ECO:0000256" key="27">
    <source>
        <dbReference type="PROSITE-ProRule" id="PRU00479"/>
    </source>
</evidence>
<evidence type="ECO:0000313" key="33">
    <source>
        <dbReference type="Proteomes" id="UP000008143"/>
    </source>
</evidence>
<dbReference type="GO" id="GO:0008270">
    <property type="term" value="F:zinc ion binding"/>
    <property type="evidence" value="ECO:0007669"/>
    <property type="project" value="InterPro"/>
</dbReference>
<dbReference type="InterPro" id="IPR036375">
    <property type="entry name" value="Hemopexin-like_dom_sf"/>
</dbReference>
<dbReference type="PANTHER" id="PTHR10201:SF30">
    <property type="entry name" value="MATRIX METALLOPROTEINASE-9"/>
    <property type="match status" value="1"/>
</dbReference>
<evidence type="ECO:0000256" key="17">
    <source>
        <dbReference type="ARBA" id="ARBA00023145"/>
    </source>
</evidence>
<dbReference type="GeneTree" id="ENSGT00940000157415"/>
<reference evidence="32" key="1">
    <citation type="journal article" date="2010" name="Science">
        <title>The genome of the Western clawed frog Xenopus tropicalis.</title>
        <authorList>
            <person name="Hellsten U."/>
            <person name="Harland R.M."/>
            <person name="Gilchrist M.J."/>
            <person name="Hendrix D."/>
            <person name="Jurka J."/>
            <person name="Kapitonov V."/>
            <person name="Ovcharenko I."/>
            <person name="Putnam N.H."/>
            <person name="Shu S."/>
            <person name="Taher L."/>
            <person name="Blitz I.L."/>
            <person name="Blumberg B."/>
            <person name="Dichmann D.S."/>
            <person name="Dubchak I."/>
            <person name="Amaya E."/>
            <person name="Detter J.C."/>
            <person name="Fletcher R."/>
            <person name="Gerhard D.S."/>
            <person name="Goodstein D."/>
            <person name="Graves T."/>
            <person name="Grigoriev I.V."/>
            <person name="Grimwood J."/>
            <person name="Kawashima T."/>
            <person name="Lindquist E."/>
            <person name="Lucas S.M."/>
            <person name="Mead P.E."/>
            <person name="Mitros T."/>
            <person name="Ogino H."/>
            <person name="Ohta Y."/>
            <person name="Poliakov A.V."/>
            <person name="Pollet N."/>
            <person name="Robert J."/>
            <person name="Salamov A."/>
            <person name="Sater A.K."/>
            <person name="Schmutz J."/>
            <person name="Terry A."/>
            <person name="Vize P.D."/>
            <person name="Warren W.C."/>
            <person name="Wells D."/>
            <person name="Wills A."/>
            <person name="Wilson R.K."/>
            <person name="Zimmerman L.B."/>
            <person name="Zorn A.M."/>
            <person name="Grainger R."/>
            <person name="Grammer T."/>
            <person name="Khokha M.K."/>
            <person name="Richardson P.M."/>
            <person name="Rokhsar D.S."/>
        </authorList>
    </citation>
    <scope>NUCLEOTIDE SEQUENCE [LARGE SCALE GENOMIC DNA]</scope>
    <source>
        <strain evidence="32">Nigerian</strain>
    </source>
</reference>
<evidence type="ECO:0000256" key="16">
    <source>
        <dbReference type="ARBA" id="ARBA00023105"/>
    </source>
</evidence>
<dbReference type="PANTHER" id="PTHR10201">
    <property type="entry name" value="MATRIX METALLOPROTEINASE"/>
    <property type="match status" value="1"/>
</dbReference>
<evidence type="ECO:0000256" key="2">
    <source>
        <dbReference type="ARBA" id="ARBA00004498"/>
    </source>
</evidence>
<dbReference type="InterPro" id="IPR024079">
    <property type="entry name" value="MetalloPept_cat_dom_sf"/>
</dbReference>
<dbReference type="InterPro" id="IPR036943">
    <property type="entry name" value="FN_type2_sf"/>
</dbReference>
<dbReference type="InterPro" id="IPR018487">
    <property type="entry name" value="Hemopexin-like_repeat"/>
</dbReference>
<evidence type="ECO:0000256" key="9">
    <source>
        <dbReference type="ARBA" id="ARBA00022723"/>
    </source>
</evidence>
<dbReference type="Pfam" id="PF01471">
    <property type="entry name" value="PG_binding_1"/>
    <property type="match status" value="1"/>
</dbReference>
<evidence type="ECO:0000313" key="32">
    <source>
        <dbReference type="Ensembl" id="ENSXETP00000058470"/>
    </source>
</evidence>
<dbReference type="AGR" id="Xenbase:XB-GENE-981900"/>
<evidence type="ECO:0000313" key="34">
    <source>
        <dbReference type="RefSeq" id="XP_002932554.2"/>
    </source>
</evidence>
<dbReference type="PROSITE" id="PS00024">
    <property type="entry name" value="HEMOPEXIN"/>
    <property type="match status" value="1"/>
</dbReference>
<dbReference type="GeneID" id="100494738"/>
<dbReference type="Proteomes" id="UP000008143">
    <property type="component" value="Chromosome 10"/>
</dbReference>
<keyword evidence="16" id="KW-0177">Collagen degradation</keyword>
<keyword evidence="18 27" id="KW-1015">Disulfide bond</keyword>
<feature type="binding site" evidence="26">
    <location>
        <position position="233"/>
    </location>
    <ligand>
        <name>Zn(2+)</name>
        <dbReference type="ChEBI" id="CHEBI:29105"/>
        <label>2</label>
        <note>catalytic</note>
    </ligand>
</feature>
<feature type="chain" id="PRO_5044633756" description="Matrix metalloproteinase-9" evidence="30">
    <location>
        <begin position="20"/>
        <end position="684"/>
    </location>
</feature>
<evidence type="ECO:0000256" key="3">
    <source>
        <dbReference type="ARBA" id="ARBA00010370"/>
    </source>
</evidence>
<feature type="binding site" evidence="26">
    <location>
        <position position="504"/>
    </location>
    <ligand>
        <name>Ca(2+)</name>
        <dbReference type="ChEBI" id="CHEBI:29108"/>
        <label>5</label>
    </ligand>
</feature>
<dbReference type="SUPFAM" id="SSF57440">
    <property type="entry name" value="Kringle-like"/>
    <property type="match status" value="3"/>
</dbReference>
<comment type="similarity">
    <text evidence="3">Belongs to the peptidase M10A family.</text>
</comment>
<keyword evidence="33" id="KW-1185">Reference proteome</keyword>
<dbReference type="FunFam" id="3.40.390.10:FF:000010">
    <property type="entry name" value="72 kDa type IV collagenase"/>
    <property type="match status" value="1"/>
</dbReference>
<dbReference type="Reactome" id="R-XTR-1592389">
    <property type="pathway name" value="Activation of Matrix Metalloproteinases"/>
</dbReference>
<dbReference type="EC" id="3.4.24.35" evidence="4"/>
<keyword evidence="10 30" id="KW-0732">Signal</keyword>
<dbReference type="Pfam" id="PF00045">
    <property type="entry name" value="Hemopexin"/>
    <property type="match status" value="3"/>
</dbReference>
<dbReference type="InterPro" id="IPR000562">
    <property type="entry name" value="FN_type2_dom"/>
</dbReference>
<feature type="signal peptide" evidence="30">
    <location>
        <begin position="1"/>
        <end position="19"/>
    </location>
</feature>
<feature type="region of interest" description="Disordered" evidence="29">
    <location>
        <begin position="443"/>
        <end position="488"/>
    </location>
</feature>
<dbReference type="CDD" id="cd04278">
    <property type="entry name" value="ZnMc_MMP"/>
    <property type="match status" value="1"/>
</dbReference>
<feature type="disulfide bond" evidence="27">
    <location>
        <begin position="348"/>
        <end position="374"/>
    </location>
</feature>
<comment type="subunit">
    <text evidence="24">Exists as monomer or homodimer; disulfide-linked. Also exists as heterodimer with LCN2. Macrophages and transformed cell lines produce only the monomeric form. Interacts with ECM1.</text>
</comment>
<dbReference type="Reactome" id="R-XTR-9009391">
    <property type="pathway name" value="Extra-nuclear estrogen signaling"/>
</dbReference>
<dbReference type="GO" id="GO:0006508">
    <property type="term" value="P:proteolysis"/>
    <property type="evidence" value="ECO:0007669"/>
    <property type="project" value="UniProtKB-KW"/>
</dbReference>
<dbReference type="InterPro" id="IPR036365">
    <property type="entry name" value="PGBD-like_sf"/>
</dbReference>
<evidence type="ECO:0000256" key="12">
    <source>
        <dbReference type="ARBA" id="ARBA00022801"/>
    </source>
</evidence>
<feature type="binding site" evidence="26">
    <location>
        <position position="210"/>
    </location>
    <ligand>
        <name>Ca(2+)</name>
        <dbReference type="ChEBI" id="CHEBI:29108"/>
        <label>1</label>
    </ligand>
</feature>
<dbReference type="InterPro" id="IPR033739">
    <property type="entry name" value="M10A_MMP"/>
</dbReference>
<feature type="binding site" evidence="26">
    <location>
        <position position="207"/>
    </location>
    <ligand>
        <name>Ca(2+)</name>
        <dbReference type="ChEBI" id="CHEBI:29108"/>
        <label>3</label>
    </ligand>
</feature>
<feature type="disulfide bond" evidence="27">
    <location>
        <begin position="362"/>
        <end position="389"/>
    </location>
</feature>
<dbReference type="CTD" id="100494738"/>
<dbReference type="GO" id="GO:0051239">
    <property type="term" value="P:regulation of multicellular organismal process"/>
    <property type="evidence" value="ECO:0007669"/>
    <property type="project" value="UniProtKB-ARBA"/>
</dbReference>
<feature type="binding site" evidence="26">
    <location>
        <position position="179"/>
    </location>
    <ligand>
        <name>Zn(2+)</name>
        <dbReference type="ChEBI" id="CHEBI:29105"/>
        <label>1</label>
    </ligand>
</feature>
<dbReference type="FunFam" id="2.10.10.10:FF:000001">
    <property type="entry name" value="Fibronectin 1a isoform 1"/>
    <property type="match status" value="3"/>
</dbReference>
<dbReference type="SUPFAM" id="SSF47090">
    <property type="entry name" value="PGBD-like"/>
    <property type="match status" value="1"/>
</dbReference>
<dbReference type="InterPro" id="IPR021190">
    <property type="entry name" value="Pept_M10A"/>
</dbReference>
<feature type="binding site" evidence="26">
    <location>
        <position position="548"/>
    </location>
    <ligand>
        <name>Ca(2+)</name>
        <dbReference type="ChEBI" id="CHEBI:29108"/>
        <label>4</label>
    </ligand>
</feature>
<dbReference type="FunFam" id="2.110.10.10:FF:000011">
    <property type="entry name" value="Matrix metalloproteinase-9"/>
    <property type="match status" value="1"/>
</dbReference>
<evidence type="ECO:0000256" key="21">
    <source>
        <dbReference type="ARBA" id="ARBA00032382"/>
    </source>
</evidence>
<dbReference type="GO" id="GO:0004222">
    <property type="term" value="F:metalloendopeptidase activity"/>
    <property type="evidence" value="ECO:0000318"/>
    <property type="project" value="GO_Central"/>
</dbReference>
<feature type="domain" description="Fibronectin type-II" evidence="31">
    <location>
        <begin position="227"/>
        <end position="275"/>
    </location>
</feature>
<feature type="domain" description="Fibronectin type-II" evidence="31">
    <location>
        <begin position="285"/>
        <end position="333"/>
    </location>
</feature>
<dbReference type="Reactome" id="R-XTR-1442490">
    <property type="pathway name" value="Collagen degradation"/>
</dbReference>
<comment type="catalytic activity">
    <reaction evidence="1">
        <text>Cleavage of gelatin types I and V and collagen types IV and V.</text>
        <dbReference type="EC" id="3.4.24.35"/>
    </reaction>
</comment>
<keyword evidence="9 26" id="KW-0479">Metal-binding</keyword>
<evidence type="ECO:0000256" key="24">
    <source>
        <dbReference type="ARBA" id="ARBA00062173"/>
    </source>
</evidence>
<evidence type="ECO:0000313" key="35">
    <source>
        <dbReference type="Xenbase" id="XB-GENE-981900"/>
    </source>
</evidence>
<keyword evidence="12" id="KW-0378">Hydrolase</keyword>
<feature type="binding site" evidence="26">
    <location>
        <position position="208"/>
    </location>
    <ligand>
        <name>Ca(2+)</name>
        <dbReference type="ChEBI" id="CHEBI:29108"/>
        <label>1</label>
    </ligand>
</feature>
<evidence type="ECO:0000256" key="15">
    <source>
        <dbReference type="ARBA" id="ARBA00023049"/>
    </source>
</evidence>
<evidence type="ECO:0000256" key="29">
    <source>
        <dbReference type="SAM" id="MobiDB-lite"/>
    </source>
</evidence>
<dbReference type="InterPro" id="IPR002477">
    <property type="entry name" value="Peptidoglycan-bd-like"/>
</dbReference>
<evidence type="ECO:0000256" key="1">
    <source>
        <dbReference type="ARBA" id="ARBA00001425"/>
    </source>
</evidence>
<feature type="binding site" evidence="26">
    <location>
        <position position="205"/>
    </location>
    <ligand>
        <name>Zn(2+)</name>
        <dbReference type="ChEBI" id="CHEBI:29105"/>
        <label>1</label>
    </ligand>
</feature>
<keyword evidence="6" id="KW-0964">Secreted</keyword>
<evidence type="ECO:0000256" key="26">
    <source>
        <dbReference type="PIRSR" id="PIRSR621190-2"/>
    </source>
</evidence>
<dbReference type="AlphaFoldDB" id="A0A6I8PU05"/>
<dbReference type="SUPFAM" id="SSF50923">
    <property type="entry name" value="Hemopexin-like domain"/>
    <property type="match status" value="1"/>
</dbReference>
<dbReference type="GO" id="GO:0030198">
    <property type="term" value="P:extracellular matrix organization"/>
    <property type="evidence" value="ECO:0000318"/>
    <property type="project" value="GO_Central"/>
</dbReference>
<feature type="binding site" evidence="26">
    <location>
        <position position="502"/>
    </location>
    <ligand>
        <name>Ca(2+)</name>
        <dbReference type="ChEBI" id="CHEBI:29108"/>
        <label>4</label>
    </ligand>
</feature>
<evidence type="ECO:0000259" key="31">
    <source>
        <dbReference type="PROSITE" id="PS51092"/>
    </source>
</evidence>
<name>A0A6I8PU05_XENTR</name>
<dbReference type="Pfam" id="PF00413">
    <property type="entry name" value="Peptidase_M10"/>
    <property type="match status" value="2"/>
</dbReference>
<protein>
    <recommendedName>
        <fullName evidence="5">Matrix metalloproteinase-9</fullName>
        <ecNumber evidence="4">3.4.24.35</ecNumber>
    </recommendedName>
    <alternativeName>
        <fullName evidence="20">92 kDa gelatinase</fullName>
    </alternativeName>
    <alternativeName>
        <fullName evidence="21">92 kDa type IV collagenase</fullName>
    </alternativeName>
    <alternativeName>
        <fullName evidence="22">Gelatinase B</fullName>
    </alternativeName>
</protein>
<evidence type="ECO:0000256" key="10">
    <source>
        <dbReference type="ARBA" id="ARBA00022729"/>
    </source>
</evidence>
<dbReference type="PROSITE" id="PS00546">
    <property type="entry name" value="CYSTEINE_SWITCH"/>
    <property type="match status" value="1"/>
</dbReference>
<evidence type="ECO:0000256" key="11">
    <source>
        <dbReference type="ARBA" id="ARBA00022737"/>
    </source>
</evidence>
<evidence type="ECO:0000256" key="8">
    <source>
        <dbReference type="ARBA" id="ARBA00022670"/>
    </source>
</evidence>
<comment type="cofactor">
    <cofactor evidence="26">
        <name>Ca(2+)</name>
        <dbReference type="ChEBI" id="CHEBI:29108"/>
    </cofactor>
    <text evidence="26">Can bind about 5 Ca(2+) ions per subunit.</text>
</comment>
<sequence length="684" mass="76532">MGWLGILILVAILCSMGHSAPTASKSPVSVIFPGEIRSNMTSVEVAEWYLVKFGYLPLQQGPSNHHVSIKKALSQMQRKLGLKVTGNLDAETLEAMKSPRCGVPDIGNFNTFDGELKWDHHDITYRILNYSPDLDPDVIDDAFARAFKVWSDVTPLTFTRIYNGEPDINILFGTEDHGDPYPFDGKDGLLAHAYPPGPGMQGDAHFDDDEFWTLGTGTVVKTRFGNAGGAQCHFPFVFDGQSYNSCTSDGRSDGLPWCSTTPNFDQDKKYGFCPSELLYTYGGNSDGEPCTFPFIFDGVSYDGCTKDGRQDGYRWCGTTANYDQDHKYGFCPNRDISVIGGNSQGDPCVFPFTFLGKRYNSCTSEGRSDRKLWCATTSSYDRDKKWGFCPDQGYSLFLVAAHEFGHALGLEHSDVKDALMYPMYSYVKDFQLHEDDVRGIQYLYGSGPHPAPPKPSDKPIPTTTTPSTRTPTTTPSTRAPTTTPLTPSVNPALDACKVKMFDAITELQGALHFFKDGLYWSVTSKNKNALQSPRNISDTWPALPTKIDTAFQDPTSKNIFFFSGRKFWQYTGKSVLGPRSIEKLGLSKDVEGIMGSFARDNGKALLFNGERYWRLNVKTLTVDKGYPRLTDVDYAGVPSDSHDVFLYQGKYYFCQDRFFWRMTSRKQVDRVGYVKYDLLHCPEH</sequence>
<dbReference type="SMART" id="SM00120">
    <property type="entry name" value="HX"/>
    <property type="match status" value="4"/>
</dbReference>
<evidence type="ECO:0000256" key="4">
    <source>
        <dbReference type="ARBA" id="ARBA00012395"/>
    </source>
</evidence>
<dbReference type="Gene3D" id="2.10.10.10">
    <property type="entry name" value="Fibronectin, type II, collagen-binding"/>
    <property type="match status" value="2"/>
</dbReference>
<evidence type="ECO:0000256" key="6">
    <source>
        <dbReference type="ARBA" id="ARBA00022525"/>
    </source>
</evidence>
<feature type="binding site" evidence="26">
    <location>
        <position position="133"/>
    </location>
    <ligand>
        <name>Ca(2+)</name>
        <dbReference type="ChEBI" id="CHEBI:29108"/>
        <label>1</label>
    </ligand>
</feature>
<feature type="binding site" evidence="26">
    <location>
        <position position="192"/>
    </location>
    <ligand>
        <name>Zn(2+)</name>
        <dbReference type="ChEBI" id="CHEBI:29105"/>
        <label>1</label>
    </ligand>
</feature>
<dbReference type="KEGG" id="xtr:100494738"/>
<keyword evidence="17" id="KW-0865">Zymogen</keyword>
<feature type="disulfide bond" evidence="27">
    <location>
        <begin position="304"/>
        <end position="331"/>
    </location>
</feature>
<feature type="repeat" description="Hemopexin" evidence="28">
    <location>
        <begin position="544"/>
        <end position="588"/>
    </location>
</feature>
<reference evidence="32" key="2">
    <citation type="submission" date="2020-05" db="UniProtKB">
        <authorList>
            <consortium name="Ensembl"/>
        </authorList>
    </citation>
    <scope>IDENTIFICATION</scope>
</reference>
<dbReference type="Gene3D" id="2.110.10.10">
    <property type="entry name" value="Hemopexin-like domain"/>
    <property type="match status" value="1"/>
</dbReference>
<feature type="binding site" evidence="26">
    <location>
        <position position="644"/>
    </location>
    <ligand>
        <name>Ca(2+)</name>
        <dbReference type="ChEBI" id="CHEBI:29108"/>
        <label>5</label>
    </ligand>
</feature>
<dbReference type="PRINTS" id="PR00013">
    <property type="entry name" value="FNTYPEII"/>
</dbReference>
<evidence type="ECO:0000256" key="19">
    <source>
        <dbReference type="ARBA" id="ARBA00023180"/>
    </source>
</evidence>
<feature type="repeat" description="Hemopexin" evidence="28">
    <location>
        <begin position="590"/>
        <end position="637"/>
    </location>
</feature>
<feature type="binding site" description="in inhibited form" evidence="26">
    <location>
        <position position="101"/>
    </location>
    <ligand>
        <name>Zn(2+)</name>
        <dbReference type="ChEBI" id="CHEBI:29105"/>
        <label>2</label>
        <note>catalytic</note>
    </ligand>
</feature>
<evidence type="ECO:0000256" key="23">
    <source>
        <dbReference type="ARBA" id="ARBA00045780"/>
    </source>
</evidence>